<dbReference type="SUPFAM" id="SSF47384">
    <property type="entry name" value="Homodimeric domain of signal transducing histidine kinase"/>
    <property type="match status" value="1"/>
</dbReference>
<keyword evidence="11" id="KW-1185">Reference proteome</keyword>
<proteinExistence type="predicted"/>
<evidence type="ECO:0000313" key="9">
    <source>
        <dbReference type="EMBL" id="MCU4741906.1"/>
    </source>
</evidence>
<comment type="catalytic activity">
    <reaction evidence="1">
        <text>ATP + protein L-histidine = ADP + protein N-phospho-L-histidine.</text>
        <dbReference type="EC" id="2.7.13.3"/>
    </reaction>
</comment>
<dbReference type="PROSITE" id="PS50109">
    <property type="entry name" value="HIS_KIN"/>
    <property type="match status" value="1"/>
</dbReference>
<dbReference type="InterPro" id="IPR013656">
    <property type="entry name" value="PAS_4"/>
</dbReference>
<dbReference type="InterPro" id="IPR036890">
    <property type="entry name" value="HATPase_C_sf"/>
</dbReference>
<dbReference type="Gene3D" id="3.30.565.10">
    <property type="entry name" value="Histidine kinase-like ATPase, C-terminal domain"/>
    <property type="match status" value="1"/>
</dbReference>
<dbReference type="CDD" id="cd00082">
    <property type="entry name" value="HisKA"/>
    <property type="match status" value="1"/>
</dbReference>
<dbReference type="Gene3D" id="1.10.287.130">
    <property type="match status" value="1"/>
</dbReference>
<keyword evidence="4" id="KW-0418">Kinase</keyword>
<dbReference type="InterPro" id="IPR001789">
    <property type="entry name" value="Sig_transdc_resp-reg_receiver"/>
</dbReference>
<evidence type="ECO:0000256" key="3">
    <source>
        <dbReference type="ARBA" id="ARBA00022679"/>
    </source>
</evidence>
<feature type="domain" description="Histidine kinase" evidence="7">
    <location>
        <begin position="269"/>
        <end position="456"/>
    </location>
</feature>
<dbReference type="GO" id="GO:0005524">
    <property type="term" value="F:ATP binding"/>
    <property type="evidence" value="ECO:0007669"/>
    <property type="project" value="UniProtKB-KW"/>
</dbReference>
<dbReference type="RefSeq" id="WP_338003733.1">
    <property type="nucleotide sequence ID" value="NZ_JAOPKA010000005.1"/>
</dbReference>
<dbReference type="SUPFAM" id="SSF52172">
    <property type="entry name" value="CheY-like"/>
    <property type="match status" value="1"/>
</dbReference>
<dbReference type="Gene3D" id="3.40.50.2300">
    <property type="match status" value="1"/>
</dbReference>
<feature type="domain" description="Response regulatory" evidence="8">
    <location>
        <begin position="1"/>
        <end position="122"/>
    </location>
</feature>
<sequence>MVNESVTVLSLGLTPAERDALADLDGVTSVTCSTADTLHDRLSADRPSCVVLGHDPPAVDGVDIVEAVVDADPHSDLDLPVVVTTESDDDAVAADVVSAGATGYVPRRRGTGSLTDVVVDAIETGARRRRQARDSAMLTEILNRAPFEIYVKDTEARHLRSTKTVRHDDAAGKTEPELADEGRAEEIYRKDRQALEQREPIVGDLSRYEVRSHAIDNHDSGWLRSWKYPWYEDGELQGLVGFTQDVTGVEETSRELTQKNRLLSQFASVVSHDLRNPLNIAQGYLEIARETGDEETFDDIEQSHRRMSEIIDDLIRLTRDSSPGSSQSSLELATAARHAWGTVDTGSATLEIDAESELIVADEGLLQQVFENLFRNSVEHGGEDVTTTVEIEPDLSGFSVSDDGPGLPTDVRERLNAGEFTEGGLGVNIVRTIADRQEWSLEAGESESGGARFTFTGCLLISNPGTETLDRRSRPLTDAYTVGDVAPGEHRRDSNGWTVTGTGRNLWRNVNEFYFVSGVADGDVDMVGRITDFTAGNKSAKAGLMVRSGTEPGSLHGYIGCTHNMGSESLWQLEPDDGTQSQLIRDDAAPPIWYRLKREGDLVTTFTSEDGDDWRPVTEQRLPLAERALYGLVVVDHSRDERAVARFEDVSLAEVSWE</sequence>
<dbReference type="Proteomes" id="UP001320972">
    <property type="component" value="Unassembled WGS sequence"/>
</dbReference>
<dbReference type="SMART" id="SM00388">
    <property type="entry name" value="HisKA"/>
    <property type="match status" value="1"/>
</dbReference>
<dbReference type="InterPro" id="IPR050736">
    <property type="entry name" value="Sensor_HK_Regulatory"/>
</dbReference>
<dbReference type="EMBL" id="JAOPKA010000005">
    <property type="protein sequence ID" value="MCU4741906.1"/>
    <property type="molecule type" value="Genomic_DNA"/>
</dbReference>
<dbReference type="Proteomes" id="UP001321018">
    <property type="component" value="Unassembled WGS sequence"/>
</dbReference>
<dbReference type="SUPFAM" id="SSF55874">
    <property type="entry name" value="ATPase domain of HSP90 chaperone/DNA topoisomerase II/histidine kinase"/>
    <property type="match status" value="1"/>
</dbReference>
<evidence type="ECO:0000256" key="5">
    <source>
        <dbReference type="ARBA" id="ARBA00023012"/>
    </source>
</evidence>
<evidence type="ECO:0000259" key="8">
    <source>
        <dbReference type="PROSITE" id="PS50110"/>
    </source>
</evidence>
<dbReference type="InterPro" id="IPR036097">
    <property type="entry name" value="HisK_dim/P_sf"/>
</dbReference>
<evidence type="ECO:0000313" key="11">
    <source>
        <dbReference type="Proteomes" id="UP001320972"/>
    </source>
</evidence>
<dbReference type="InterPro" id="IPR005467">
    <property type="entry name" value="His_kinase_dom"/>
</dbReference>
<dbReference type="Pfam" id="PF00512">
    <property type="entry name" value="HisKA"/>
    <property type="match status" value="1"/>
</dbReference>
<evidence type="ECO:0000256" key="2">
    <source>
        <dbReference type="ARBA" id="ARBA00012438"/>
    </source>
</evidence>
<accession>A0AAP3E1T8</accession>
<dbReference type="PROSITE" id="PS50110">
    <property type="entry name" value="RESPONSE_REGULATORY"/>
    <property type="match status" value="1"/>
</dbReference>
<gene>
    <name evidence="10" type="ORF">OB955_20840</name>
    <name evidence="9" type="ORF">OB960_10910</name>
</gene>
<dbReference type="AlphaFoldDB" id="A0AAP3E1T8"/>
<dbReference type="InterPro" id="IPR003661">
    <property type="entry name" value="HisK_dim/P_dom"/>
</dbReference>
<dbReference type="SMART" id="SM00387">
    <property type="entry name" value="HATPase_c"/>
    <property type="match status" value="1"/>
</dbReference>
<evidence type="ECO:0000259" key="7">
    <source>
        <dbReference type="PROSITE" id="PS50109"/>
    </source>
</evidence>
<dbReference type="PANTHER" id="PTHR43711:SF1">
    <property type="entry name" value="HISTIDINE KINASE 1"/>
    <property type="match status" value="1"/>
</dbReference>
<keyword evidence="5" id="KW-0902">Two-component regulatory system</keyword>
<protein>
    <recommendedName>
        <fullName evidence="2">histidine kinase</fullName>
        <ecNumber evidence="2">2.7.13.3</ecNumber>
    </recommendedName>
</protein>
<evidence type="ECO:0000313" key="10">
    <source>
        <dbReference type="EMBL" id="MCU4975151.1"/>
    </source>
</evidence>
<dbReference type="Pfam" id="PF08448">
    <property type="entry name" value="PAS_4"/>
    <property type="match status" value="1"/>
</dbReference>
<dbReference type="InterPro" id="IPR011006">
    <property type="entry name" value="CheY-like_superfamily"/>
</dbReference>
<reference evidence="9 11" key="1">
    <citation type="submission" date="2022-09" db="EMBL/GenBank/DDBJ databases">
        <title>Enrichment on poylsaccharides allowed isolation of novel metabolic and taxonomic groups of Haloarchaea.</title>
        <authorList>
            <person name="Sorokin D.Y."/>
            <person name="Elcheninov A.G."/>
            <person name="Khizhniak T.V."/>
            <person name="Kolganova T.V."/>
            <person name="Kublanov I.V."/>
        </authorList>
    </citation>
    <scope>NUCLEOTIDE SEQUENCE</scope>
    <source>
        <strain evidence="10 11">AArc-m2/3/4</strain>
        <strain evidence="9">AArc-xg1-1</strain>
    </source>
</reference>
<evidence type="ECO:0000313" key="12">
    <source>
        <dbReference type="Proteomes" id="UP001321018"/>
    </source>
</evidence>
<dbReference type="Pfam" id="PF02518">
    <property type="entry name" value="HATPase_c"/>
    <property type="match status" value="1"/>
</dbReference>
<dbReference type="EMBL" id="JAOPKB010000016">
    <property type="protein sequence ID" value="MCU4975151.1"/>
    <property type="molecule type" value="Genomic_DNA"/>
</dbReference>
<evidence type="ECO:0000256" key="6">
    <source>
        <dbReference type="PROSITE-ProRule" id="PRU00169"/>
    </source>
</evidence>
<dbReference type="Gene3D" id="3.30.450.20">
    <property type="entry name" value="PAS domain"/>
    <property type="match status" value="1"/>
</dbReference>
<keyword evidence="9" id="KW-0547">Nucleotide-binding</keyword>
<evidence type="ECO:0000256" key="4">
    <source>
        <dbReference type="ARBA" id="ARBA00022777"/>
    </source>
</evidence>
<comment type="caution">
    <text evidence="6">Lacks conserved residue(s) required for the propagation of feature annotation.</text>
</comment>
<comment type="caution">
    <text evidence="9">The sequence shown here is derived from an EMBL/GenBank/DDBJ whole genome shotgun (WGS) entry which is preliminary data.</text>
</comment>
<dbReference type="InterPro" id="IPR003594">
    <property type="entry name" value="HATPase_dom"/>
</dbReference>
<dbReference type="EC" id="2.7.13.3" evidence="2"/>
<name>A0AAP3E1T8_9EURY</name>
<dbReference type="Gene3D" id="2.60.120.200">
    <property type="match status" value="1"/>
</dbReference>
<keyword evidence="3" id="KW-0808">Transferase</keyword>
<keyword evidence="9" id="KW-0067">ATP-binding</keyword>
<organism evidence="9 12">
    <name type="scientific">Natronoglomus mannanivorans</name>
    <dbReference type="NCBI Taxonomy" id="2979990"/>
    <lineage>
        <taxon>Archaea</taxon>
        <taxon>Methanobacteriati</taxon>
        <taxon>Methanobacteriota</taxon>
        <taxon>Stenosarchaea group</taxon>
        <taxon>Halobacteria</taxon>
        <taxon>Halobacteriales</taxon>
        <taxon>Natrialbaceae</taxon>
        <taxon>Natronoglomus</taxon>
    </lineage>
</organism>
<dbReference type="PANTHER" id="PTHR43711">
    <property type="entry name" value="TWO-COMPONENT HISTIDINE KINASE"/>
    <property type="match status" value="1"/>
</dbReference>
<dbReference type="GO" id="GO:0000155">
    <property type="term" value="F:phosphorelay sensor kinase activity"/>
    <property type="evidence" value="ECO:0007669"/>
    <property type="project" value="InterPro"/>
</dbReference>
<evidence type="ECO:0000256" key="1">
    <source>
        <dbReference type="ARBA" id="ARBA00000085"/>
    </source>
</evidence>